<keyword evidence="1" id="KW-0472">Membrane</keyword>
<feature type="transmembrane region" description="Helical" evidence="1">
    <location>
        <begin position="30"/>
        <end position="50"/>
    </location>
</feature>
<organism evidence="2 3">
    <name type="scientific">Rhizobium leguminosarum</name>
    <dbReference type="NCBI Taxonomy" id="384"/>
    <lineage>
        <taxon>Bacteria</taxon>
        <taxon>Pseudomonadati</taxon>
        <taxon>Pseudomonadota</taxon>
        <taxon>Alphaproteobacteria</taxon>
        <taxon>Hyphomicrobiales</taxon>
        <taxon>Rhizobiaceae</taxon>
        <taxon>Rhizobium/Agrobacterium group</taxon>
        <taxon>Rhizobium</taxon>
    </lineage>
</organism>
<evidence type="ECO:0000313" key="3">
    <source>
        <dbReference type="Proteomes" id="UP000238523"/>
    </source>
</evidence>
<keyword evidence="1" id="KW-1133">Transmembrane helix</keyword>
<sequence length="128" mass="13925">MTLGGLFGRIALQMFFGFVLVLFAGGGLYWILAFFLAVPAIGLSLVIFAPVEYLSARLGVRWLAWIAIPFVGALCPRLVALVDSNPNFAAGVHDLSYLSTMAGVFWTLSSVIVAYLQLPIVPDKRLFD</sequence>
<gene>
    <name evidence="2" type="ORF">CUJ84_Chr000697</name>
</gene>
<dbReference type="Proteomes" id="UP000238523">
    <property type="component" value="Chromosome"/>
</dbReference>
<proteinExistence type="predicted"/>
<evidence type="ECO:0000313" key="2">
    <source>
        <dbReference type="EMBL" id="AUW41104.1"/>
    </source>
</evidence>
<dbReference type="RefSeq" id="WP_105005169.1">
    <property type="nucleotide sequence ID" value="NZ_CP025012.1"/>
</dbReference>
<feature type="transmembrane region" description="Helical" evidence="1">
    <location>
        <begin position="95"/>
        <end position="118"/>
    </location>
</feature>
<reference evidence="2 3" key="1">
    <citation type="submission" date="2017-11" db="EMBL/GenBank/DDBJ databases">
        <title>Complete genome of Rhizobium leguminosarum Norway, an ineffective micro-symbiont.</title>
        <authorList>
            <person name="Hoffrichter A."/>
            <person name="Liang J."/>
            <person name="Brachmann A."/>
            <person name="Marin M."/>
        </authorList>
    </citation>
    <scope>NUCLEOTIDE SEQUENCE [LARGE SCALE GENOMIC DNA]</scope>
    <source>
        <strain evidence="2 3">Norway</strain>
    </source>
</reference>
<protein>
    <submittedName>
        <fullName evidence="2">Uncharacterized protein</fullName>
    </submittedName>
</protein>
<accession>A0A2K9YYP3</accession>
<dbReference type="AlphaFoldDB" id="A0A2K9YYP3"/>
<name>A0A2K9YYP3_RHILE</name>
<feature type="transmembrane region" description="Helical" evidence="1">
    <location>
        <begin position="6"/>
        <end position="23"/>
    </location>
</feature>
<feature type="transmembrane region" description="Helical" evidence="1">
    <location>
        <begin position="62"/>
        <end position="83"/>
    </location>
</feature>
<dbReference type="EMBL" id="CP025012">
    <property type="protein sequence ID" value="AUW41104.1"/>
    <property type="molecule type" value="Genomic_DNA"/>
</dbReference>
<keyword evidence="1" id="KW-0812">Transmembrane</keyword>
<evidence type="ECO:0000256" key="1">
    <source>
        <dbReference type="SAM" id="Phobius"/>
    </source>
</evidence>